<feature type="signal peptide" evidence="8">
    <location>
        <begin position="1"/>
        <end position="41"/>
    </location>
</feature>
<dbReference type="GO" id="GO:0019646">
    <property type="term" value="P:aerobic electron transport chain"/>
    <property type="evidence" value="ECO:0007669"/>
    <property type="project" value="InterPro"/>
</dbReference>
<sequence length="103" mass="10539">MKTRHAQHISRREMLRQISLATGAAAALPLIGLAGMSQAMAAEEPAKASQSAVQYQDHPKGTSACANCANFIPGPGSDEPGSCTVVAGEISPKGWCLAYAGNG</sequence>
<proteinExistence type="inferred from homology"/>
<keyword evidence="11" id="KW-1185">Reference proteome</keyword>
<keyword evidence="6 7" id="KW-0411">Iron-sulfur</keyword>
<dbReference type="PROSITE" id="PS51373">
    <property type="entry name" value="HIPIP"/>
    <property type="match status" value="1"/>
</dbReference>
<reference evidence="10 11" key="1">
    <citation type="submission" date="2020-07" db="EMBL/GenBank/DDBJ databases">
        <title>Taxonomic revisions and descriptions of new bacterial species based on genomic comparisons in the high-G+C-content subgroup of the family Alcaligenaceae.</title>
        <authorList>
            <person name="Szabo A."/>
            <person name="Felfoldi T."/>
        </authorList>
    </citation>
    <scope>NUCLEOTIDE SEQUENCE [LARGE SCALE GENOMIC DNA]</scope>
    <source>
        <strain evidence="10 11">DSM 25264</strain>
    </source>
</reference>
<dbReference type="InterPro" id="IPR000170">
    <property type="entry name" value="High_potential_FeS_prot"/>
</dbReference>
<keyword evidence="2 7" id="KW-0004">4Fe-4S</keyword>
<dbReference type="EMBL" id="JACCEW010000003">
    <property type="protein sequence ID" value="NYT37407.1"/>
    <property type="molecule type" value="Genomic_DNA"/>
</dbReference>
<feature type="chain" id="PRO_5032877131" description="High-potential iron-sulfur protein" evidence="8">
    <location>
        <begin position="42"/>
        <end position="103"/>
    </location>
</feature>
<evidence type="ECO:0000256" key="5">
    <source>
        <dbReference type="ARBA" id="ARBA00023004"/>
    </source>
</evidence>
<dbReference type="InterPro" id="IPR006311">
    <property type="entry name" value="TAT_signal"/>
</dbReference>
<keyword evidence="5 7" id="KW-0408">Iron</keyword>
<dbReference type="Proteomes" id="UP000580517">
    <property type="component" value="Unassembled WGS sequence"/>
</dbReference>
<evidence type="ECO:0000256" key="1">
    <source>
        <dbReference type="ARBA" id="ARBA00022448"/>
    </source>
</evidence>
<evidence type="ECO:0000256" key="8">
    <source>
        <dbReference type="SAM" id="SignalP"/>
    </source>
</evidence>
<name>A0A853FBT2_9BURK</name>
<comment type="subunit">
    <text evidence="7">Homodimer.</text>
</comment>
<organism evidence="10 11">
    <name type="scientific">Allopusillimonas soli</name>
    <dbReference type="NCBI Taxonomy" id="659016"/>
    <lineage>
        <taxon>Bacteria</taxon>
        <taxon>Pseudomonadati</taxon>
        <taxon>Pseudomonadota</taxon>
        <taxon>Betaproteobacteria</taxon>
        <taxon>Burkholderiales</taxon>
        <taxon>Alcaligenaceae</taxon>
        <taxon>Allopusillimonas</taxon>
    </lineage>
</organism>
<dbReference type="Gene3D" id="4.10.490.10">
    <property type="entry name" value="High potential iron-sulphur protein"/>
    <property type="match status" value="1"/>
</dbReference>
<comment type="function">
    <text evidence="7">Specific class of high-redox-potential 4Fe-4S ferredoxins. Functions in anaerobic electron transport in most purple and in some other photosynthetic bacteria and in at least one genus (Paracoccus) of halophilic, denitrifying bacteria.</text>
</comment>
<evidence type="ECO:0000256" key="4">
    <source>
        <dbReference type="ARBA" id="ARBA00022982"/>
    </source>
</evidence>
<dbReference type="GO" id="GO:0051539">
    <property type="term" value="F:4 iron, 4 sulfur cluster binding"/>
    <property type="evidence" value="ECO:0007669"/>
    <property type="project" value="UniProtKB-KW"/>
</dbReference>
<dbReference type="SUPFAM" id="SSF57652">
    <property type="entry name" value="HIPIP (high potential iron protein)"/>
    <property type="match status" value="1"/>
</dbReference>
<comment type="similarity">
    <text evidence="7">Belongs to the high-potential iron-sulfur protein (HiPIP) family.</text>
</comment>
<evidence type="ECO:0000256" key="2">
    <source>
        <dbReference type="ARBA" id="ARBA00022485"/>
    </source>
</evidence>
<evidence type="ECO:0000256" key="6">
    <source>
        <dbReference type="ARBA" id="ARBA00023014"/>
    </source>
</evidence>
<feature type="domain" description="High potential iron-sulfur proteins family profile" evidence="9">
    <location>
        <begin position="37"/>
        <end position="103"/>
    </location>
</feature>
<comment type="caution">
    <text evidence="10">The sequence shown here is derived from an EMBL/GenBank/DDBJ whole genome shotgun (WGS) entry which is preliminary data.</text>
</comment>
<dbReference type="PROSITE" id="PS51318">
    <property type="entry name" value="TAT"/>
    <property type="match status" value="1"/>
</dbReference>
<evidence type="ECO:0000313" key="10">
    <source>
        <dbReference type="EMBL" id="NYT37407.1"/>
    </source>
</evidence>
<accession>A0A853FBT2</accession>
<dbReference type="OrthoDB" id="5334781at2"/>
<dbReference type="InterPro" id="IPR036369">
    <property type="entry name" value="HIPIP_sf"/>
</dbReference>
<gene>
    <name evidence="10" type="ORF">H0A68_11030</name>
</gene>
<dbReference type="GO" id="GO:0009055">
    <property type="term" value="F:electron transfer activity"/>
    <property type="evidence" value="ECO:0007669"/>
    <property type="project" value="InterPro"/>
</dbReference>
<dbReference type="AlphaFoldDB" id="A0A853FBT2"/>
<evidence type="ECO:0000259" key="9">
    <source>
        <dbReference type="PROSITE" id="PS51373"/>
    </source>
</evidence>
<protein>
    <recommendedName>
        <fullName evidence="7">High-potential iron-sulfur protein</fullName>
        <shortName evidence="7">HiPIP</shortName>
    </recommendedName>
</protein>
<dbReference type="GO" id="GO:0046872">
    <property type="term" value="F:metal ion binding"/>
    <property type="evidence" value="ECO:0007669"/>
    <property type="project" value="UniProtKB-KW"/>
</dbReference>
<keyword evidence="1 7" id="KW-0813">Transport</keyword>
<keyword evidence="3 7" id="KW-0479">Metal-binding</keyword>
<evidence type="ECO:0000313" key="11">
    <source>
        <dbReference type="Proteomes" id="UP000580517"/>
    </source>
</evidence>
<dbReference type="Pfam" id="PF01355">
    <property type="entry name" value="HIPIP"/>
    <property type="match status" value="1"/>
</dbReference>
<dbReference type="RefSeq" id="WP_129969449.1">
    <property type="nucleotide sequence ID" value="NZ_JACCEW010000003.1"/>
</dbReference>
<evidence type="ECO:0000256" key="7">
    <source>
        <dbReference type="RuleBase" id="RU000620"/>
    </source>
</evidence>
<evidence type="ECO:0000256" key="3">
    <source>
        <dbReference type="ARBA" id="ARBA00022723"/>
    </source>
</evidence>
<keyword evidence="8" id="KW-0732">Signal</keyword>
<keyword evidence="4 7" id="KW-0249">Electron transport</keyword>